<evidence type="ECO:0000256" key="4">
    <source>
        <dbReference type="ARBA" id="ARBA00023170"/>
    </source>
</evidence>
<keyword evidence="5" id="KW-0325">Glycoprotein</keyword>
<feature type="disulfide bond" evidence="9">
    <location>
        <begin position="92"/>
        <end position="153"/>
    </location>
</feature>
<evidence type="ECO:0000256" key="2">
    <source>
        <dbReference type="ARBA" id="ARBA00022737"/>
    </source>
</evidence>
<accession>A0A7K8XL10</accession>
<keyword evidence="1" id="KW-0732">Signal</keyword>
<feature type="disulfide bond" evidence="9">
    <location>
        <begin position="123"/>
        <end position="133"/>
    </location>
</feature>
<dbReference type="InterPro" id="IPR001190">
    <property type="entry name" value="SRCR"/>
</dbReference>
<feature type="domain" description="SRCR" evidence="10">
    <location>
        <begin position="1"/>
        <end position="44"/>
    </location>
</feature>
<dbReference type="SMART" id="SM00202">
    <property type="entry name" value="SR"/>
    <property type="match status" value="1"/>
</dbReference>
<dbReference type="PRINTS" id="PR00258">
    <property type="entry name" value="SPERACTRCPTR"/>
</dbReference>
<evidence type="ECO:0000259" key="10">
    <source>
        <dbReference type="PROSITE" id="PS50287"/>
    </source>
</evidence>
<keyword evidence="4" id="KW-0675">Receptor</keyword>
<dbReference type="SUPFAM" id="SSF56487">
    <property type="entry name" value="SRCR-like"/>
    <property type="match status" value="2"/>
</dbReference>
<dbReference type="AlphaFoldDB" id="A0A7K8XL10"/>
<dbReference type="PANTHER" id="PTHR19331">
    <property type="entry name" value="SCAVENGER RECEPTOR DOMAIN-CONTAINING"/>
    <property type="match status" value="1"/>
</dbReference>
<dbReference type="InterPro" id="IPR036772">
    <property type="entry name" value="SRCR-like_dom_sf"/>
</dbReference>
<dbReference type="Gene3D" id="3.10.250.10">
    <property type="entry name" value="SRCR-like domain"/>
    <property type="match status" value="2"/>
</dbReference>
<dbReference type="EMBL" id="VWZE01013682">
    <property type="protein sequence ID" value="NXF91895.1"/>
    <property type="molecule type" value="Genomic_DNA"/>
</dbReference>
<evidence type="ECO:0000256" key="9">
    <source>
        <dbReference type="PROSITE-ProRule" id="PRU00196"/>
    </source>
</evidence>
<evidence type="ECO:0000313" key="11">
    <source>
        <dbReference type="EMBL" id="NXF91895.1"/>
    </source>
</evidence>
<reference evidence="11 12" key="1">
    <citation type="submission" date="2019-09" db="EMBL/GenBank/DDBJ databases">
        <title>Bird 10,000 Genomes (B10K) Project - Family phase.</title>
        <authorList>
            <person name="Zhang G."/>
        </authorList>
    </citation>
    <scope>NUCLEOTIDE SEQUENCE [LARGE SCALE GENOMIC DNA]</scope>
    <source>
        <strain evidence="11">B10K-DU-001-04</strain>
        <tissue evidence="11">Muscle</tissue>
    </source>
</reference>
<protein>
    <recommendedName>
        <fullName evidence="8">Soluble scavenger receptor cysteine-rich domain-containing protein SSC5D</fullName>
    </recommendedName>
</protein>
<evidence type="ECO:0000313" key="12">
    <source>
        <dbReference type="Proteomes" id="UP000583613"/>
    </source>
</evidence>
<keyword evidence="3 9" id="KW-1015">Disulfide bond</keyword>
<evidence type="ECO:0000256" key="6">
    <source>
        <dbReference type="ARBA" id="ARBA00058074"/>
    </source>
</evidence>
<evidence type="ECO:0000256" key="5">
    <source>
        <dbReference type="ARBA" id="ARBA00023180"/>
    </source>
</evidence>
<keyword evidence="12" id="KW-1185">Reference proteome</keyword>
<dbReference type="PROSITE" id="PS50287">
    <property type="entry name" value="SRCR_2"/>
    <property type="match status" value="2"/>
</dbReference>
<comment type="subunit">
    <text evidence="7">Interacts with LGALS1 and laminin.</text>
</comment>
<dbReference type="GO" id="GO:0016020">
    <property type="term" value="C:membrane"/>
    <property type="evidence" value="ECO:0007669"/>
    <property type="project" value="InterPro"/>
</dbReference>
<feature type="disulfide bond" evidence="9">
    <location>
        <begin position="79"/>
        <end position="143"/>
    </location>
</feature>
<feature type="non-terminal residue" evidence="11">
    <location>
        <position position="1"/>
    </location>
</feature>
<keyword evidence="2" id="KW-0677">Repeat</keyword>
<feature type="domain" description="SRCR" evidence="10">
    <location>
        <begin position="54"/>
        <end position="154"/>
    </location>
</feature>
<feature type="disulfide bond" evidence="9">
    <location>
        <begin position="13"/>
        <end position="23"/>
    </location>
</feature>
<dbReference type="Pfam" id="PF00530">
    <property type="entry name" value="SRCR"/>
    <property type="match status" value="2"/>
</dbReference>
<dbReference type="PROSITE" id="PS00420">
    <property type="entry name" value="SRCR_1"/>
    <property type="match status" value="1"/>
</dbReference>
<feature type="non-terminal residue" evidence="11">
    <location>
        <position position="154"/>
    </location>
</feature>
<evidence type="ECO:0000256" key="1">
    <source>
        <dbReference type="ARBA" id="ARBA00022729"/>
    </source>
</evidence>
<sequence length="154" mass="16286">RGPDPIWLSAVSCVGVEGALQECQAAPWGRHHCTHQEDASVECSEVPAPEVPELRLAEGPSSCAGRVEVLHGGHWGTVCDDSWDLADARVVCRQLGCGTAEAAPGHARFGHGQGHIWLDDVGCVGTEQHLGQCPARPWGHNNCQHGEDASVVCS</sequence>
<dbReference type="Proteomes" id="UP000583613">
    <property type="component" value="Unassembled WGS sequence"/>
</dbReference>
<comment type="function">
    <text evidence="6">Binds to extracellular matrix proteins. Binds to pathogen-associated molecular patterns (PAMPs) present on the cell walls of Gram-positive and Gram-negative bacteria and fungi, behaving as a pattern recognition receptor (PRR). Induces bacterial and fungal aggregation and subsequent inhibition of PAMP-induced cytokine release. Does not possess intrinsic bactericidal activity. May play a role in the innate defense and homeostasis of certain epithelial surfaces.</text>
</comment>
<gene>
    <name evidence="11" type="primary">Dmbt1_2</name>
    <name evidence="11" type="ORF">EUBBOU_R02481</name>
</gene>
<dbReference type="FunFam" id="3.10.250.10:FF:000007">
    <property type="entry name" value="Soluble scavenger receptor cysteine-rich domain-containing protein SSC5D"/>
    <property type="match status" value="1"/>
</dbReference>
<dbReference type="OrthoDB" id="536948at2759"/>
<comment type="caution">
    <text evidence="11">The sequence shown here is derived from an EMBL/GenBank/DDBJ whole genome shotgun (WGS) entry which is preliminary data.</text>
</comment>
<evidence type="ECO:0000256" key="8">
    <source>
        <dbReference type="ARBA" id="ARBA00069168"/>
    </source>
</evidence>
<organism evidence="11 12">
    <name type="scientific">Eubucco bourcierii</name>
    <name type="common">red-headed barbet</name>
    <dbReference type="NCBI Taxonomy" id="91767"/>
    <lineage>
        <taxon>Eukaryota</taxon>
        <taxon>Metazoa</taxon>
        <taxon>Chordata</taxon>
        <taxon>Craniata</taxon>
        <taxon>Vertebrata</taxon>
        <taxon>Euteleostomi</taxon>
        <taxon>Archelosauria</taxon>
        <taxon>Archosauria</taxon>
        <taxon>Dinosauria</taxon>
        <taxon>Saurischia</taxon>
        <taxon>Theropoda</taxon>
        <taxon>Coelurosauria</taxon>
        <taxon>Aves</taxon>
        <taxon>Neognathae</taxon>
        <taxon>Neoaves</taxon>
        <taxon>Telluraves</taxon>
        <taxon>Coraciimorphae</taxon>
        <taxon>Piciformes</taxon>
        <taxon>Ramphastidae</taxon>
        <taxon>Eubucco</taxon>
    </lineage>
</organism>
<evidence type="ECO:0000256" key="7">
    <source>
        <dbReference type="ARBA" id="ARBA00064153"/>
    </source>
</evidence>
<dbReference type="PANTHER" id="PTHR19331:SF487">
    <property type="entry name" value="SOLUBLE SCAVENGER RECEPTOR CYSTEINE-RICH DOMAIN-CONTAINING PROTEIN SSC5D"/>
    <property type="match status" value="1"/>
</dbReference>
<proteinExistence type="predicted"/>
<evidence type="ECO:0000256" key="3">
    <source>
        <dbReference type="ARBA" id="ARBA00023157"/>
    </source>
</evidence>
<comment type="caution">
    <text evidence="9">Lacks conserved residue(s) required for the propagation of feature annotation.</text>
</comment>
<name>A0A7K8XL10_9PICI</name>